<protein>
    <submittedName>
        <fullName evidence="5">MarR family transcriptional regulator</fullName>
    </submittedName>
</protein>
<dbReference type="SUPFAM" id="SSF46785">
    <property type="entry name" value="Winged helix' DNA-binding domain"/>
    <property type="match status" value="1"/>
</dbReference>
<organism evidence="5 6">
    <name type="scientific">Amycolatopsis acidicola</name>
    <dbReference type="NCBI Taxonomy" id="2596893"/>
    <lineage>
        <taxon>Bacteria</taxon>
        <taxon>Bacillati</taxon>
        <taxon>Actinomycetota</taxon>
        <taxon>Actinomycetes</taxon>
        <taxon>Pseudonocardiales</taxon>
        <taxon>Pseudonocardiaceae</taxon>
        <taxon>Amycolatopsis</taxon>
    </lineage>
</organism>
<feature type="domain" description="HTH marR-type" evidence="4">
    <location>
        <begin position="30"/>
        <end position="165"/>
    </location>
</feature>
<reference evidence="5" key="1">
    <citation type="submission" date="2019-09" db="EMBL/GenBank/DDBJ databases">
        <authorList>
            <person name="Teo W.F.A."/>
            <person name="Duangmal K."/>
        </authorList>
    </citation>
    <scope>NUCLEOTIDE SEQUENCE [LARGE SCALE GENOMIC DNA]</scope>
    <source>
        <strain evidence="5">K81G1</strain>
    </source>
</reference>
<evidence type="ECO:0000256" key="1">
    <source>
        <dbReference type="ARBA" id="ARBA00023015"/>
    </source>
</evidence>
<dbReference type="Pfam" id="PF12802">
    <property type="entry name" value="MarR_2"/>
    <property type="match status" value="1"/>
</dbReference>
<dbReference type="PRINTS" id="PR00598">
    <property type="entry name" value="HTHMARR"/>
</dbReference>
<evidence type="ECO:0000313" key="6">
    <source>
        <dbReference type="Proteomes" id="UP000319769"/>
    </source>
</evidence>
<keyword evidence="2" id="KW-0238">DNA-binding</keyword>
<proteinExistence type="predicted"/>
<dbReference type="InterPro" id="IPR036390">
    <property type="entry name" value="WH_DNA-bd_sf"/>
</dbReference>
<dbReference type="AlphaFoldDB" id="A0A5N0UQ42"/>
<dbReference type="PANTHER" id="PTHR42756">
    <property type="entry name" value="TRANSCRIPTIONAL REGULATOR, MARR"/>
    <property type="match status" value="1"/>
</dbReference>
<dbReference type="PANTHER" id="PTHR42756:SF1">
    <property type="entry name" value="TRANSCRIPTIONAL REPRESSOR OF EMRAB OPERON"/>
    <property type="match status" value="1"/>
</dbReference>
<sequence>MSKTQEGHADAVDAVVEAWQRERPDLDLDAIAVAGRLGRLTLLLAPAQETVFATFGLQKGEFDVLASLRRSGDPYTLRPSQLSATLMLTRAGMTNRLDRLEAAGLVERTLDPEDRRSFRVRLTDKGYATVEDAMTAHTANVTQLLSALSEKQLGTLDGLLRILLRDLEP</sequence>
<dbReference type="GO" id="GO:0003700">
    <property type="term" value="F:DNA-binding transcription factor activity"/>
    <property type="evidence" value="ECO:0007669"/>
    <property type="project" value="InterPro"/>
</dbReference>
<keyword evidence="1" id="KW-0805">Transcription regulation</keyword>
<dbReference type="EMBL" id="VMNW02000078">
    <property type="protein sequence ID" value="KAA9153268.1"/>
    <property type="molecule type" value="Genomic_DNA"/>
</dbReference>
<accession>A0A5N0UQ42</accession>
<dbReference type="Gene3D" id="1.10.10.10">
    <property type="entry name" value="Winged helix-like DNA-binding domain superfamily/Winged helix DNA-binding domain"/>
    <property type="match status" value="1"/>
</dbReference>
<gene>
    <name evidence="5" type="ORF">FPZ12_035070</name>
</gene>
<name>A0A5N0UQ42_9PSEU</name>
<dbReference type="OrthoDB" id="3237509at2"/>
<dbReference type="RefSeq" id="WP_144757417.1">
    <property type="nucleotide sequence ID" value="NZ_VMNW02000078.1"/>
</dbReference>
<dbReference type="GO" id="GO:0003677">
    <property type="term" value="F:DNA binding"/>
    <property type="evidence" value="ECO:0007669"/>
    <property type="project" value="UniProtKB-KW"/>
</dbReference>
<keyword evidence="3" id="KW-0804">Transcription</keyword>
<evidence type="ECO:0000256" key="2">
    <source>
        <dbReference type="ARBA" id="ARBA00023125"/>
    </source>
</evidence>
<evidence type="ECO:0000256" key="3">
    <source>
        <dbReference type="ARBA" id="ARBA00023163"/>
    </source>
</evidence>
<dbReference type="PROSITE" id="PS50995">
    <property type="entry name" value="HTH_MARR_2"/>
    <property type="match status" value="1"/>
</dbReference>
<evidence type="ECO:0000259" key="4">
    <source>
        <dbReference type="PROSITE" id="PS50995"/>
    </source>
</evidence>
<dbReference type="InterPro" id="IPR036388">
    <property type="entry name" value="WH-like_DNA-bd_sf"/>
</dbReference>
<dbReference type="InterPro" id="IPR000835">
    <property type="entry name" value="HTH_MarR-typ"/>
</dbReference>
<dbReference type="SMART" id="SM00347">
    <property type="entry name" value="HTH_MARR"/>
    <property type="match status" value="1"/>
</dbReference>
<comment type="caution">
    <text evidence="5">The sequence shown here is derived from an EMBL/GenBank/DDBJ whole genome shotgun (WGS) entry which is preliminary data.</text>
</comment>
<evidence type="ECO:0000313" key="5">
    <source>
        <dbReference type="EMBL" id="KAA9153268.1"/>
    </source>
</evidence>
<keyword evidence="6" id="KW-1185">Reference proteome</keyword>
<dbReference type="Proteomes" id="UP000319769">
    <property type="component" value="Unassembled WGS sequence"/>
</dbReference>